<organism evidence="1 2">
    <name type="scientific">Lactobacillus crispatus</name>
    <dbReference type="NCBI Taxonomy" id="47770"/>
    <lineage>
        <taxon>Bacteria</taxon>
        <taxon>Bacillati</taxon>
        <taxon>Bacillota</taxon>
        <taxon>Bacilli</taxon>
        <taxon>Lactobacillales</taxon>
        <taxon>Lactobacillaceae</taxon>
        <taxon>Lactobacillus</taxon>
    </lineage>
</organism>
<evidence type="ECO:0000313" key="1">
    <source>
        <dbReference type="EMBL" id="KAB1977238.1"/>
    </source>
</evidence>
<accession>A0A6A1Z7J6</accession>
<gene>
    <name evidence="1" type="ORF">F8251_04055</name>
</gene>
<dbReference type="Proteomes" id="UP000430323">
    <property type="component" value="Unassembled WGS sequence"/>
</dbReference>
<proteinExistence type="predicted"/>
<protein>
    <submittedName>
        <fullName evidence="1">Uncharacterized protein</fullName>
    </submittedName>
</protein>
<dbReference type="AlphaFoldDB" id="A0A6A1Z7J6"/>
<dbReference type="RefSeq" id="WP_151495297.1">
    <property type="nucleotide sequence ID" value="NZ_JBBOJP010000115.1"/>
</dbReference>
<dbReference type="EMBL" id="WBOB01000013">
    <property type="protein sequence ID" value="KAB1977238.1"/>
    <property type="molecule type" value="Genomic_DNA"/>
</dbReference>
<name>A0A6A1Z7J6_9LACO</name>
<reference evidence="1 2" key="1">
    <citation type="submission" date="2019-09" db="EMBL/GenBank/DDBJ databases">
        <title>Investigation of probiotic properties of different lactic acid bacteria.</title>
        <authorList>
            <person name="Jaomanjaka F."/>
            <person name="Blanc P."/>
        </authorList>
    </citation>
    <scope>NUCLEOTIDE SEQUENCE [LARGE SCALE GENOMIC DNA]</scope>
    <source>
        <strain evidence="1 2">BIO6272</strain>
    </source>
</reference>
<sequence>MSLDIIAYDPKETKARKNKFKAKYGISYDKFDDEMIKPRKDMFCYYLHPELLESDIKKYEEMDDDAELIADVDEVDSFNIGYGQFNFLRKELGELVGIRYDDSDVFNTRIYYDDCYKNTSLLNFFLHSDCDGEFSTDEIQESYEQFTKYCDEEMLREKKAGKWAEEINSFLKFWKESADKKLQWEFC</sequence>
<comment type="caution">
    <text evidence="1">The sequence shown here is derived from an EMBL/GenBank/DDBJ whole genome shotgun (WGS) entry which is preliminary data.</text>
</comment>
<evidence type="ECO:0000313" key="2">
    <source>
        <dbReference type="Proteomes" id="UP000430323"/>
    </source>
</evidence>